<dbReference type="EMBL" id="JH711594">
    <property type="protein sequence ID" value="EIW74146.1"/>
    <property type="molecule type" value="Genomic_DNA"/>
</dbReference>
<sequence length="406" mass="46243">MPQTRSAAVSPPKDTGAGFMAGIEEEEDVVNNTPAPSARRSARRSTRRSALKHTGQHGAPAPTPSHPRGNIFTDVYSPNPLVSNTVTFASPRKRRFQPDEDNPWDPPTKRAHIEFAKAECAAQGLNEEDTEEIVRFSQLSTHRALIALRVEMANQRIDRLVWEGECWMQPNEYRNNIHDALFGYLLDGSVSAYKDGLTVRFLRHIRNKPGNYNIPKHLWPFLGHDKFSEKDIKRKLNTSLNGKKDIYATVSNLIGSNSSGAHSKITVNEQMWGRWAWVALYLSDYNKLHLGPPDAFWDHTDKQLRDHRRKYTYLQGVERKKAISVRFSLSLKKHRSTFKVKKKPNLDGLTESAWQRQLHKAIEEMDSYDAVDTALTLQESTVRSVEEINRDLEAEAAHESTGYDTD</sequence>
<proteinExistence type="predicted"/>
<feature type="region of interest" description="Disordered" evidence="1">
    <location>
        <begin position="1"/>
        <end position="70"/>
    </location>
</feature>
<feature type="compositionally biased region" description="Basic residues" evidence="1">
    <location>
        <begin position="40"/>
        <end position="55"/>
    </location>
</feature>
<dbReference type="OrthoDB" id="3257871at2759"/>
<dbReference type="OMA" id="VEMANQR"/>
<protein>
    <submittedName>
        <fullName evidence="2">Uncharacterized protein</fullName>
    </submittedName>
</protein>
<dbReference type="KEGG" id="cput:CONPUDRAFT_160396"/>
<evidence type="ECO:0000313" key="3">
    <source>
        <dbReference type="Proteomes" id="UP000053558"/>
    </source>
</evidence>
<dbReference type="GeneID" id="19204292"/>
<keyword evidence="3" id="KW-1185">Reference proteome</keyword>
<accession>R7SDA4</accession>
<reference evidence="3" key="1">
    <citation type="journal article" date="2012" name="Science">
        <title>The Paleozoic origin of enzymatic lignin decomposition reconstructed from 31 fungal genomes.</title>
        <authorList>
            <person name="Floudas D."/>
            <person name="Binder M."/>
            <person name="Riley R."/>
            <person name="Barry K."/>
            <person name="Blanchette R.A."/>
            <person name="Henrissat B."/>
            <person name="Martinez A.T."/>
            <person name="Otillar R."/>
            <person name="Spatafora J.W."/>
            <person name="Yadav J.S."/>
            <person name="Aerts A."/>
            <person name="Benoit I."/>
            <person name="Boyd A."/>
            <person name="Carlson A."/>
            <person name="Copeland A."/>
            <person name="Coutinho P.M."/>
            <person name="de Vries R.P."/>
            <person name="Ferreira P."/>
            <person name="Findley K."/>
            <person name="Foster B."/>
            <person name="Gaskell J."/>
            <person name="Glotzer D."/>
            <person name="Gorecki P."/>
            <person name="Heitman J."/>
            <person name="Hesse C."/>
            <person name="Hori C."/>
            <person name="Igarashi K."/>
            <person name="Jurgens J.A."/>
            <person name="Kallen N."/>
            <person name="Kersten P."/>
            <person name="Kohler A."/>
            <person name="Kuees U."/>
            <person name="Kumar T.K.A."/>
            <person name="Kuo A."/>
            <person name="LaButti K."/>
            <person name="Larrondo L.F."/>
            <person name="Lindquist E."/>
            <person name="Ling A."/>
            <person name="Lombard V."/>
            <person name="Lucas S."/>
            <person name="Lundell T."/>
            <person name="Martin R."/>
            <person name="McLaughlin D.J."/>
            <person name="Morgenstern I."/>
            <person name="Morin E."/>
            <person name="Murat C."/>
            <person name="Nagy L.G."/>
            <person name="Nolan M."/>
            <person name="Ohm R.A."/>
            <person name="Patyshakuliyeva A."/>
            <person name="Rokas A."/>
            <person name="Ruiz-Duenas F.J."/>
            <person name="Sabat G."/>
            <person name="Salamov A."/>
            <person name="Samejima M."/>
            <person name="Schmutz J."/>
            <person name="Slot J.C."/>
            <person name="St John F."/>
            <person name="Stenlid J."/>
            <person name="Sun H."/>
            <person name="Sun S."/>
            <person name="Syed K."/>
            <person name="Tsang A."/>
            <person name="Wiebenga A."/>
            <person name="Young D."/>
            <person name="Pisabarro A."/>
            <person name="Eastwood D.C."/>
            <person name="Martin F."/>
            <person name="Cullen D."/>
            <person name="Grigoriev I.V."/>
            <person name="Hibbett D.S."/>
        </authorList>
    </citation>
    <scope>NUCLEOTIDE SEQUENCE [LARGE SCALE GENOMIC DNA]</scope>
    <source>
        <strain evidence="3">RWD-64-598 SS2</strain>
    </source>
</reference>
<dbReference type="Proteomes" id="UP000053558">
    <property type="component" value="Unassembled WGS sequence"/>
</dbReference>
<evidence type="ECO:0000256" key="1">
    <source>
        <dbReference type="SAM" id="MobiDB-lite"/>
    </source>
</evidence>
<name>R7SDA4_CONPW</name>
<evidence type="ECO:0000313" key="2">
    <source>
        <dbReference type="EMBL" id="EIW74146.1"/>
    </source>
</evidence>
<dbReference type="AlphaFoldDB" id="R7SDA4"/>
<gene>
    <name evidence="2" type="ORF">CONPUDRAFT_160396</name>
</gene>
<dbReference type="RefSeq" id="XP_007775719.1">
    <property type="nucleotide sequence ID" value="XM_007777529.1"/>
</dbReference>
<organism evidence="2 3">
    <name type="scientific">Coniophora puteana (strain RWD-64-598)</name>
    <name type="common">Brown rot fungus</name>
    <dbReference type="NCBI Taxonomy" id="741705"/>
    <lineage>
        <taxon>Eukaryota</taxon>
        <taxon>Fungi</taxon>
        <taxon>Dikarya</taxon>
        <taxon>Basidiomycota</taxon>
        <taxon>Agaricomycotina</taxon>
        <taxon>Agaricomycetes</taxon>
        <taxon>Agaricomycetidae</taxon>
        <taxon>Boletales</taxon>
        <taxon>Coniophorineae</taxon>
        <taxon>Coniophoraceae</taxon>
        <taxon>Coniophora</taxon>
    </lineage>
</organism>